<organism evidence="11 12">
    <name type="scientific">Selenobaculum gibii</name>
    <dbReference type="NCBI Taxonomy" id="3054208"/>
    <lineage>
        <taxon>Bacteria</taxon>
        <taxon>Bacillati</taxon>
        <taxon>Bacillota</taxon>
        <taxon>Negativicutes</taxon>
        <taxon>Selenomonadales</taxon>
        <taxon>Selenomonadaceae</taxon>
        <taxon>Selenobaculum</taxon>
    </lineage>
</organism>
<evidence type="ECO:0000256" key="3">
    <source>
        <dbReference type="ARBA" id="ARBA00011970"/>
    </source>
</evidence>
<dbReference type="Gene3D" id="3.90.550.10">
    <property type="entry name" value="Spore Coat Polysaccharide Biosynthesis Protein SpsA, Chain A"/>
    <property type="match status" value="1"/>
</dbReference>
<keyword evidence="7" id="KW-0802">TPR repeat</keyword>
<dbReference type="Gene3D" id="3.40.50.2000">
    <property type="entry name" value="Glycogen Phosphorylase B"/>
    <property type="match status" value="2"/>
</dbReference>
<dbReference type="GO" id="GO:0097363">
    <property type="term" value="F:protein O-acetylglucosaminyltransferase activity"/>
    <property type="evidence" value="ECO:0007669"/>
    <property type="project" value="UniProtKB-EC"/>
</dbReference>
<feature type="domain" description="O-GlcNAc transferase C-terminal" evidence="9">
    <location>
        <begin position="926"/>
        <end position="1102"/>
    </location>
</feature>
<dbReference type="RefSeq" id="WP_309320398.1">
    <property type="nucleotide sequence ID" value="NZ_CP120678.1"/>
</dbReference>
<accession>A0A9Y2AJ62</accession>
<feature type="domain" description="O-GlcNAc transferase C-terminal" evidence="9">
    <location>
        <begin position="363"/>
        <end position="540"/>
    </location>
</feature>
<dbReference type="EC" id="2.4.1.255" evidence="3"/>
<dbReference type="InterPro" id="IPR025714">
    <property type="entry name" value="Methyltranfer_dom"/>
</dbReference>
<feature type="domain" description="O-GlcNAc transferase C-terminal" evidence="9">
    <location>
        <begin position="186"/>
        <end position="345"/>
    </location>
</feature>
<dbReference type="KEGG" id="sgbi:P3F81_10940"/>
<evidence type="ECO:0000259" key="8">
    <source>
        <dbReference type="Pfam" id="PF00535"/>
    </source>
</evidence>
<feature type="domain" description="Methyltransferase" evidence="10">
    <location>
        <begin position="1401"/>
        <end position="1496"/>
    </location>
</feature>
<dbReference type="InterPro" id="IPR029044">
    <property type="entry name" value="Nucleotide-diphossugar_trans"/>
</dbReference>
<dbReference type="SUPFAM" id="SSF48452">
    <property type="entry name" value="TPR-like"/>
    <property type="match status" value="2"/>
</dbReference>
<dbReference type="Proteomes" id="UP001243623">
    <property type="component" value="Chromosome"/>
</dbReference>
<gene>
    <name evidence="11" type="ORF">P3F81_10940</name>
</gene>
<feature type="domain" description="O-GlcNAc transferase C-terminal" evidence="9">
    <location>
        <begin position="752"/>
        <end position="918"/>
    </location>
</feature>
<evidence type="ECO:0000256" key="4">
    <source>
        <dbReference type="ARBA" id="ARBA00022676"/>
    </source>
</evidence>
<dbReference type="SUPFAM" id="SSF53335">
    <property type="entry name" value="S-adenosyl-L-methionine-dependent methyltransferases"/>
    <property type="match status" value="1"/>
</dbReference>
<dbReference type="InterPro" id="IPR051939">
    <property type="entry name" value="Glycosyltr_41/O-GlcNAc_trsf"/>
</dbReference>
<keyword evidence="5 11" id="KW-0808">Transferase</keyword>
<protein>
    <recommendedName>
        <fullName evidence="3">protein O-GlcNAc transferase</fullName>
        <ecNumber evidence="3">2.4.1.255</ecNumber>
    </recommendedName>
</protein>
<dbReference type="InterPro" id="IPR019734">
    <property type="entry name" value="TPR_rpt"/>
</dbReference>
<dbReference type="InterPro" id="IPR029063">
    <property type="entry name" value="SAM-dependent_MTases_sf"/>
</dbReference>
<dbReference type="CDD" id="cd02440">
    <property type="entry name" value="AdoMet_MTases"/>
    <property type="match status" value="1"/>
</dbReference>
<dbReference type="Pfam" id="PF13847">
    <property type="entry name" value="Methyltransf_31"/>
    <property type="match status" value="1"/>
</dbReference>
<dbReference type="InterPro" id="IPR011990">
    <property type="entry name" value="TPR-like_helical_dom_sf"/>
</dbReference>
<dbReference type="Gene3D" id="3.40.50.11380">
    <property type="match status" value="2"/>
</dbReference>
<comment type="similarity">
    <text evidence="2">Belongs to the glycosyltransferase 41 family. O-GlcNAc transferase subfamily.</text>
</comment>
<evidence type="ECO:0000259" key="9">
    <source>
        <dbReference type="Pfam" id="PF13844"/>
    </source>
</evidence>
<keyword evidence="12" id="KW-1185">Reference proteome</keyword>
<dbReference type="InterPro" id="IPR029489">
    <property type="entry name" value="OGT/SEC/SPY_C"/>
</dbReference>
<evidence type="ECO:0000259" key="10">
    <source>
        <dbReference type="Pfam" id="PF13847"/>
    </source>
</evidence>
<evidence type="ECO:0000256" key="5">
    <source>
        <dbReference type="ARBA" id="ARBA00022679"/>
    </source>
</evidence>
<dbReference type="PANTHER" id="PTHR44835:SF1">
    <property type="entry name" value="PROTEIN O-GLCNAC TRANSFERASE"/>
    <property type="match status" value="1"/>
</dbReference>
<dbReference type="Pfam" id="PF00535">
    <property type="entry name" value="Glycos_transf_2"/>
    <property type="match status" value="1"/>
</dbReference>
<dbReference type="SMART" id="SM00028">
    <property type="entry name" value="TPR"/>
    <property type="match status" value="6"/>
</dbReference>
<proteinExistence type="inferred from homology"/>
<name>A0A9Y2AJ62_9FIRM</name>
<dbReference type="CDD" id="cd04186">
    <property type="entry name" value="GT_2_like_c"/>
    <property type="match status" value="1"/>
</dbReference>
<evidence type="ECO:0000313" key="11">
    <source>
        <dbReference type="EMBL" id="WIW70395.1"/>
    </source>
</evidence>
<keyword evidence="6" id="KW-0677">Repeat</keyword>
<comment type="pathway">
    <text evidence="1">Protein modification; protein glycosylation.</text>
</comment>
<dbReference type="Pfam" id="PF14559">
    <property type="entry name" value="TPR_19"/>
    <property type="match status" value="1"/>
</dbReference>
<dbReference type="SUPFAM" id="SSF53448">
    <property type="entry name" value="Nucleotide-diphospho-sugar transferases"/>
    <property type="match status" value="1"/>
</dbReference>
<evidence type="ECO:0000313" key="12">
    <source>
        <dbReference type="Proteomes" id="UP001243623"/>
    </source>
</evidence>
<evidence type="ECO:0000256" key="7">
    <source>
        <dbReference type="ARBA" id="ARBA00022803"/>
    </source>
</evidence>
<dbReference type="Gene3D" id="1.25.40.10">
    <property type="entry name" value="Tetratricopeptide repeat domain"/>
    <property type="match status" value="2"/>
</dbReference>
<sequence>MDKFEQVKQRILEFAYQKDFVAAERELNKAIKDYPNNAELFGMVAGLYIEIGDYSQAEAFARQAMRADKSYIFAYFLLARIKNNEGKYNEAIEILDKLQIDYEGHIPQEMITLICNLYGYIYKILGKPEQAARYYLKASQYAPHIWQKTENYSSYLFNLNYLSNISDQVLFNEHTKYNDLFLNIKQYQHKLFKSHKKIKIGYISPDLRKHVVVYFVYQLMKRYTHDLFEVYCYSLGQEDNISLQLKSFVDKWVNVATLKDCEIAELIYKDEIDILIDFAGHTRNNSLPILAYKPAPVQMSGIGYFNTTGLKAIDYFITDVYVDPIGQNDELFTEKLLRLPQTHFCYTPPATMVECSDPAYTKNGYITFGSFNNFTKVNDEVLATWAKILAKASNAKLLLKSAIFANAKAKKEIIKRIYLAGIKINQVELRPESKDYLTEYKDVDIALDPFPYPGGATTCEALYMGVPVITLAGKRHGSRFGYSLLKNLNLDDCIAFSKEEYIEKAVALANDFERIDFLHQNIRLIMQKSPLMDGKTYLANIEIAYEKIWLENKLINLPVDRVFLNNLAIEFTKNHEYLNALACGEKILSINQNDCEGLHVKAVAYMNMNRLALAQEIVAKIIAIDEMYIGAYMVLAHIYKRKGEVVNQIEILDMVIALVESIQVERRTIQYQNAYSEALSMLGAAQILLGNVHKGIQSFLSSSQVERNPSQQLMEYSNYLLATNYVYDITNQVRFGLHKQYNKFFAHVKRLNHISMRKNKIRVGYISPDFRCHPVMDFSMALFTDFNHNKFEVFAYYTGRADHITEKIKKMVTKFIHINGTTDEAAAKLIADDNIDILVDLSGHTANSCLSILAYKPAPVQICGLGYFNTTGLNSVDYFIGDKYCDNGNAENFFVEKIIRLPNSHFCYFPQQIFPDIKVLPSVKNGYITFGSFNNFAKVNDEVIAIWGYILTNVPRSKIILKSKGFAFADVRKAVYKRFAKIGIEEKRIDLRDFSENYLEEYNEIDIALDSFPYTGGATTCEALYMGVPVLTLCGDTHGSRFGYSILKNIGLNDWIAFSKTEYIEKATSLAREKSKLVQLRNSLRTMVENSPLMDRKLYMENIELEYERIYRKNIRTNYHWENSQKYDTKNNEMEVFKGITSIIILAHNQLDYTKGCIESIRQYTEPNAYEIIIIDNASTDGTKEWLAQQSDITVIYNDENLGFPKGCNQGIAVAKGSEILLLNNDVVVTARWLDNLKAALYSSSKVGAVGAITNNAANRQSIPTSYNSIAEMQVFANENNNSNAMYWERRLKLIGFCMLIKSDIVKKIGILDERFTPGNFEDDDYSLRIIQEGYELLLCYDVFIHHYGSATFEKILSEAEQYYELLKVNRDKFTKKWGFNDKNKISFSWILSQVDFSISDINILNIGCGCGSDFLRISQINKSAKLYGIEKNEKAARFACRYAQIAVGNIHTMVLDYEKEQFDYILINYGIENLEQFEQLLAKVLPYLKSTGTIHFTMKHMLYYPVVANFVSCKELGNTYSYFAEENIKSFLERNNFILTKCSIKKEFFAANIFEYISMIKASGINVNADNFSSEFCYVQAKKIIKI</sequence>
<evidence type="ECO:0000256" key="6">
    <source>
        <dbReference type="ARBA" id="ARBA00022737"/>
    </source>
</evidence>
<evidence type="ECO:0000256" key="1">
    <source>
        <dbReference type="ARBA" id="ARBA00004922"/>
    </source>
</evidence>
<dbReference type="Pfam" id="PF13181">
    <property type="entry name" value="TPR_8"/>
    <property type="match status" value="2"/>
</dbReference>
<reference evidence="11" key="1">
    <citation type="submission" date="2023-03" db="EMBL/GenBank/DDBJ databases">
        <title>Selenobaculum gbiensis gen. nov. sp. nov., a new bacterium isolated from the gut microbiota of IBD patient.</title>
        <authorList>
            <person name="Yeo S."/>
            <person name="Park H."/>
            <person name="Huh C.S."/>
        </authorList>
    </citation>
    <scope>NUCLEOTIDE SEQUENCE</scope>
    <source>
        <strain evidence="11">ICN-92133</strain>
    </source>
</reference>
<dbReference type="EMBL" id="CP120678">
    <property type="protein sequence ID" value="WIW70395.1"/>
    <property type="molecule type" value="Genomic_DNA"/>
</dbReference>
<dbReference type="PANTHER" id="PTHR44835">
    <property type="entry name" value="UDP-N-ACETYLGLUCOSAMINE--PEPTIDE N-ACETYLGLUCOSAMINYLTRANSFERASE SPINDLY-RELATED"/>
    <property type="match status" value="1"/>
</dbReference>
<feature type="domain" description="Glycosyltransferase 2-like" evidence="8">
    <location>
        <begin position="1142"/>
        <end position="1280"/>
    </location>
</feature>
<dbReference type="Pfam" id="PF13844">
    <property type="entry name" value="Glyco_transf_41"/>
    <property type="match status" value="4"/>
</dbReference>
<dbReference type="InterPro" id="IPR001173">
    <property type="entry name" value="Glyco_trans_2-like"/>
</dbReference>
<evidence type="ECO:0000256" key="2">
    <source>
        <dbReference type="ARBA" id="ARBA00005386"/>
    </source>
</evidence>
<dbReference type="Gene3D" id="3.40.50.150">
    <property type="entry name" value="Vaccinia Virus protein VP39"/>
    <property type="match status" value="1"/>
</dbReference>
<keyword evidence="4 11" id="KW-0328">Glycosyltransferase</keyword>